<comment type="caution">
    <text evidence="2">The sequence shown here is derived from an EMBL/GenBank/DDBJ whole genome shotgun (WGS) entry which is preliminary data.</text>
</comment>
<accession>A0ABR4LE76</accession>
<name>A0ABR4LE76_9EURO</name>
<dbReference type="Pfam" id="PF12417">
    <property type="entry name" value="DUF3669"/>
    <property type="match status" value="1"/>
</dbReference>
<organism evidence="2 3">
    <name type="scientific">Aspergillus lucknowensis</name>
    <dbReference type="NCBI Taxonomy" id="176173"/>
    <lineage>
        <taxon>Eukaryota</taxon>
        <taxon>Fungi</taxon>
        <taxon>Dikarya</taxon>
        <taxon>Ascomycota</taxon>
        <taxon>Pezizomycotina</taxon>
        <taxon>Eurotiomycetes</taxon>
        <taxon>Eurotiomycetidae</taxon>
        <taxon>Eurotiales</taxon>
        <taxon>Aspergillaceae</taxon>
        <taxon>Aspergillus</taxon>
        <taxon>Aspergillus subgen. Nidulantes</taxon>
    </lineage>
</organism>
<dbReference type="InterPro" id="IPR022137">
    <property type="entry name" value="Znf_prot_DUF3669"/>
</dbReference>
<sequence length="231" mass="26110">MQRIPPVSEATRRLLTERYCPSQLVENILESDTNRDCLIRPYQGRRRVQSASAPSRFKAFSLRNYLLHLDQMEEIGIAEQDILAYARTMAETLALLHWVAQTDGNDVEFVLASPNDGRDGRTESEGIWSNVLGTHEMGMLDFDLARSMSMDEQGVRQAANAFRGNDPYFPKPDEQSSLWNAFREEYLAMSERYILAIGHAIEQLKALPGSFIRLVEEMACPGGSPQAQDSH</sequence>
<evidence type="ECO:0000313" key="3">
    <source>
        <dbReference type="Proteomes" id="UP001610432"/>
    </source>
</evidence>
<dbReference type="GeneID" id="98141861"/>
<proteinExistence type="predicted"/>
<keyword evidence="3" id="KW-1185">Reference proteome</keyword>
<dbReference type="Proteomes" id="UP001610432">
    <property type="component" value="Unassembled WGS sequence"/>
</dbReference>
<evidence type="ECO:0000259" key="1">
    <source>
        <dbReference type="Pfam" id="PF12417"/>
    </source>
</evidence>
<dbReference type="PANTHER" id="PTHR40780:SF3">
    <property type="entry name" value="DUF3669 DOMAIN-CONTAINING PROTEIN"/>
    <property type="match status" value="1"/>
</dbReference>
<dbReference type="PANTHER" id="PTHR40780">
    <property type="entry name" value="DUF3669 DOMAIN-CONTAINING PROTEIN"/>
    <property type="match status" value="1"/>
</dbReference>
<dbReference type="RefSeq" id="XP_070881814.1">
    <property type="nucleotide sequence ID" value="XM_071026789.1"/>
</dbReference>
<gene>
    <name evidence="2" type="ORF">BJX67DRAFT_290239</name>
</gene>
<evidence type="ECO:0000313" key="2">
    <source>
        <dbReference type="EMBL" id="KAL2862835.1"/>
    </source>
</evidence>
<reference evidence="2 3" key="1">
    <citation type="submission" date="2024-07" db="EMBL/GenBank/DDBJ databases">
        <title>Section-level genome sequencing and comparative genomics of Aspergillus sections Usti and Cavernicolus.</title>
        <authorList>
            <consortium name="Lawrence Berkeley National Laboratory"/>
            <person name="Nybo J.L."/>
            <person name="Vesth T.C."/>
            <person name="Theobald S."/>
            <person name="Frisvad J.C."/>
            <person name="Larsen T.O."/>
            <person name="Kjaerboelling I."/>
            <person name="Rothschild-Mancinelli K."/>
            <person name="Lyhne E.K."/>
            <person name="Kogle M.E."/>
            <person name="Barry K."/>
            <person name="Clum A."/>
            <person name="Na H."/>
            <person name="Ledsgaard L."/>
            <person name="Lin J."/>
            <person name="Lipzen A."/>
            <person name="Kuo A."/>
            <person name="Riley R."/>
            <person name="Mondo S."/>
            <person name="Labutti K."/>
            <person name="Haridas S."/>
            <person name="Pangalinan J."/>
            <person name="Salamov A.A."/>
            <person name="Simmons B.A."/>
            <person name="Magnuson J.K."/>
            <person name="Chen J."/>
            <person name="Drula E."/>
            <person name="Henrissat B."/>
            <person name="Wiebenga A."/>
            <person name="Lubbers R.J."/>
            <person name="Gomes A.C."/>
            <person name="Macurrencykelacurrency M.R."/>
            <person name="Stajich J."/>
            <person name="Grigoriev I.V."/>
            <person name="Mortensen U.H."/>
            <person name="De Vries R.P."/>
            <person name="Baker S.E."/>
            <person name="Andersen M.R."/>
        </authorList>
    </citation>
    <scope>NUCLEOTIDE SEQUENCE [LARGE SCALE GENOMIC DNA]</scope>
    <source>
        <strain evidence="2 3">CBS 449.75</strain>
    </source>
</reference>
<dbReference type="EMBL" id="JBFXLQ010000061">
    <property type="protein sequence ID" value="KAL2862835.1"/>
    <property type="molecule type" value="Genomic_DNA"/>
</dbReference>
<feature type="domain" description="DUF3669" evidence="1">
    <location>
        <begin position="139"/>
        <end position="193"/>
    </location>
</feature>
<protein>
    <submittedName>
        <fullName evidence="2">Zinc finger protein-domain-containing protein</fullName>
    </submittedName>
</protein>